<keyword evidence="4 8" id="KW-0831">Ubiquinone biosynthesis</keyword>
<comment type="caution">
    <text evidence="10">The sequence shown here is derived from an EMBL/GenBank/DDBJ whole genome shotgun (WGS) entry which is preliminary data.</text>
</comment>
<sequence>MSQFNYFPARNSTSFSSGWRVVVVEEGALFTRVAAETGRDAASLSVEEKSKILVLERLAMNKDIKSQWQDALAQMSLLSNIPISLTELHALSNDILSLSGDSSVDGSWYSRRMALSAIYASAEVVMTRDPTPDLSETASFVNRRFEDKLVLKEKVEGVGQCISFWGNTIVGVGRSWGMKI</sequence>
<dbReference type="InterPro" id="IPR013718">
    <property type="entry name" value="COQ9_C"/>
</dbReference>
<keyword evidence="5" id="KW-0809">Transit peptide</keyword>
<dbReference type="PANTHER" id="PTHR21427">
    <property type="entry name" value="UBIQUINONE BIOSYNTHESIS PROTEIN COQ9, MITOCHONDRIAL"/>
    <property type="match status" value="1"/>
</dbReference>
<comment type="similarity">
    <text evidence="3 8">Belongs to the COQ9 family.</text>
</comment>
<dbReference type="EMBL" id="JAQJAC010000008">
    <property type="protein sequence ID" value="KAJ5574682.1"/>
    <property type="molecule type" value="Genomic_DNA"/>
</dbReference>
<evidence type="ECO:0000256" key="8">
    <source>
        <dbReference type="RuleBase" id="RU366063"/>
    </source>
</evidence>
<gene>
    <name evidence="10" type="ORF">N7450_008581</name>
</gene>
<dbReference type="Pfam" id="PF08511">
    <property type="entry name" value="COQ9"/>
    <property type="match status" value="1"/>
</dbReference>
<comment type="subcellular location">
    <subcellularLocation>
        <location evidence="1 8">Mitochondrion</location>
    </subcellularLocation>
</comment>
<dbReference type="GO" id="GO:0006744">
    <property type="term" value="P:ubiquinone biosynthetic process"/>
    <property type="evidence" value="ECO:0007669"/>
    <property type="project" value="UniProtKB-UniRule"/>
</dbReference>
<accession>A0AAD6DDI3</accession>
<dbReference type="GO" id="GO:0005743">
    <property type="term" value="C:mitochondrial inner membrane"/>
    <property type="evidence" value="ECO:0007669"/>
    <property type="project" value="TreeGrafter"/>
</dbReference>
<keyword evidence="7 8" id="KW-0496">Mitochondrion</keyword>
<organism evidence="10 11">
    <name type="scientific">Penicillium hetheringtonii</name>
    <dbReference type="NCBI Taxonomy" id="911720"/>
    <lineage>
        <taxon>Eukaryota</taxon>
        <taxon>Fungi</taxon>
        <taxon>Dikarya</taxon>
        <taxon>Ascomycota</taxon>
        <taxon>Pezizomycotina</taxon>
        <taxon>Eurotiomycetes</taxon>
        <taxon>Eurotiomycetidae</taxon>
        <taxon>Eurotiales</taxon>
        <taxon>Aspergillaceae</taxon>
        <taxon>Penicillium</taxon>
    </lineage>
</organism>
<protein>
    <recommendedName>
        <fullName evidence="8">Ubiquinone biosynthesis protein</fullName>
    </recommendedName>
</protein>
<evidence type="ECO:0000256" key="5">
    <source>
        <dbReference type="ARBA" id="ARBA00022946"/>
    </source>
</evidence>
<name>A0AAD6DDI3_9EURO</name>
<feature type="domain" description="COQ9 C-terminal" evidence="9">
    <location>
        <begin position="82"/>
        <end position="147"/>
    </location>
</feature>
<dbReference type="AlphaFoldDB" id="A0AAD6DDI3"/>
<dbReference type="PANTHER" id="PTHR21427:SF19">
    <property type="entry name" value="UBIQUINONE BIOSYNTHESIS PROTEIN COQ9, MITOCHONDRIAL"/>
    <property type="match status" value="1"/>
</dbReference>
<evidence type="ECO:0000313" key="11">
    <source>
        <dbReference type="Proteomes" id="UP001216150"/>
    </source>
</evidence>
<evidence type="ECO:0000313" key="10">
    <source>
        <dbReference type="EMBL" id="KAJ5574682.1"/>
    </source>
</evidence>
<dbReference type="Proteomes" id="UP001216150">
    <property type="component" value="Unassembled WGS sequence"/>
</dbReference>
<evidence type="ECO:0000256" key="1">
    <source>
        <dbReference type="ARBA" id="ARBA00004173"/>
    </source>
</evidence>
<keyword evidence="6 8" id="KW-0446">Lipid-binding</keyword>
<proteinExistence type="inferred from homology"/>
<comment type="pathway">
    <text evidence="2 8">Cofactor biosynthesis; ubiquinone biosynthesis.</text>
</comment>
<dbReference type="InterPro" id="IPR012762">
    <property type="entry name" value="Ubiq_biosynth_COQ9"/>
</dbReference>
<evidence type="ECO:0000256" key="3">
    <source>
        <dbReference type="ARBA" id="ARBA00010766"/>
    </source>
</evidence>
<dbReference type="NCBIfam" id="TIGR02396">
    <property type="entry name" value="diverge_rpsU"/>
    <property type="match status" value="1"/>
</dbReference>
<reference evidence="10 11" key="1">
    <citation type="journal article" date="2023" name="IMA Fungus">
        <title>Comparative genomic study of the Penicillium genus elucidates a diverse pangenome and 15 lateral gene transfer events.</title>
        <authorList>
            <person name="Petersen C."/>
            <person name="Sorensen T."/>
            <person name="Nielsen M.R."/>
            <person name="Sondergaard T.E."/>
            <person name="Sorensen J.L."/>
            <person name="Fitzpatrick D.A."/>
            <person name="Frisvad J.C."/>
            <person name="Nielsen K.L."/>
        </authorList>
    </citation>
    <scope>NUCLEOTIDE SEQUENCE [LARGE SCALE GENOMIC DNA]</scope>
    <source>
        <strain evidence="10 11">IBT 29057</strain>
    </source>
</reference>
<evidence type="ECO:0000256" key="2">
    <source>
        <dbReference type="ARBA" id="ARBA00004749"/>
    </source>
</evidence>
<evidence type="ECO:0000256" key="7">
    <source>
        <dbReference type="ARBA" id="ARBA00023128"/>
    </source>
</evidence>
<comment type="function">
    <text evidence="8">Membrane-associated protein that warps the membrane surface to access and bind aromatic isoprenes with high specificity, including ubiquinone (CoQ) isoprene intermediates and presents them directly to Coq7, therefore facilitating the Coq7-mediated hydroxylase step. Participates in the biosynthesis of coenzyme Q, also named ubiquinone, an essential lipid-soluble electron transporter for aerobic cellular respiration.</text>
</comment>
<dbReference type="GO" id="GO:0008289">
    <property type="term" value="F:lipid binding"/>
    <property type="evidence" value="ECO:0007669"/>
    <property type="project" value="UniProtKB-UniRule"/>
</dbReference>
<evidence type="ECO:0000259" key="9">
    <source>
        <dbReference type="Pfam" id="PF08511"/>
    </source>
</evidence>
<dbReference type="Gene3D" id="1.10.357.10">
    <property type="entry name" value="Tetracycline Repressor, domain 2"/>
    <property type="match status" value="1"/>
</dbReference>
<evidence type="ECO:0000256" key="6">
    <source>
        <dbReference type="ARBA" id="ARBA00023121"/>
    </source>
</evidence>
<evidence type="ECO:0000256" key="4">
    <source>
        <dbReference type="ARBA" id="ARBA00022688"/>
    </source>
</evidence>
<keyword evidence="11" id="KW-1185">Reference proteome</keyword>